<proteinExistence type="predicted"/>
<sequence>MAGSALAESDCKQDYHFCGKNLAEKYGDYDARISASLERAGMDVMDHVKQESLFFCKKGGQVIWQQYCDSCVINNSWGGASDFCDENPDSTMVLDAELTEV</sequence>
<evidence type="ECO:0000313" key="1">
    <source>
        <dbReference type="EMBL" id="KAK2591695.1"/>
    </source>
</evidence>
<protein>
    <submittedName>
        <fullName evidence="1">Uncharacterized protein</fullName>
    </submittedName>
</protein>
<dbReference type="AlphaFoldDB" id="A0AAJ0CEN4"/>
<evidence type="ECO:0000313" key="2">
    <source>
        <dbReference type="Proteomes" id="UP001251528"/>
    </source>
</evidence>
<reference evidence="1" key="1">
    <citation type="submission" date="2023-06" db="EMBL/GenBank/DDBJ databases">
        <title>Conoideocrella luteorostrata (Hypocreales: Clavicipitaceae), a potential biocontrol fungus for elongate hemlock scale in United States Christmas tree production areas.</title>
        <authorList>
            <person name="Barrett H."/>
            <person name="Lovett B."/>
            <person name="Macias A.M."/>
            <person name="Stajich J.E."/>
            <person name="Kasson M.T."/>
        </authorList>
    </citation>
    <scope>NUCLEOTIDE SEQUENCE</scope>
    <source>
        <strain evidence="1">ARSEF 14590</strain>
    </source>
</reference>
<organism evidence="1 2">
    <name type="scientific">Conoideocrella luteorostrata</name>
    <dbReference type="NCBI Taxonomy" id="1105319"/>
    <lineage>
        <taxon>Eukaryota</taxon>
        <taxon>Fungi</taxon>
        <taxon>Dikarya</taxon>
        <taxon>Ascomycota</taxon>
        <taxon>Pezizomycotina</taxon>
        <taxon>Sordariomycetes</taxon>
        <taxon>Hypocreomycetidae</taxon>
        <taxon>Hypocreales</taxon>
        <taxon>Clavicipitaceae</taxon>
        <taxon>Conoideocrella</taxon>
    </lineage>
</organism>
<name>A0AAJ0CEN4_9HYPO</name>
<gene>
    <name evidence="1" type="ORF">QQS21_010607</name>
</gene>
<dbReference type="EMBL" id="JASWJB010000315">
    <property type="protein sequence ID" value="KAK2591695.1"/>
    <property type="molecule type" value="Genomic_DNA"/>
</dbReference>
<dbReference type="Proteomes" id="UP001251528">
    <property type="component" value="Unassembled WGS sequence"/>
</dbReference>
<comment type="caution">
    <text evidence="1">The sequence shown here is derived from an EMBL/GenBank/DDBJ whole genome shotgun (WGS) entry which is preliminary data.</text>
</comment>
<keyword evidence="2" id="KW-1185">Reference proteome</keyword>
<accession>A0AAJ0CEN4</accession>